<dbReference type="EMBL" id="CP042425">
    <property type="protein sequence ID" value="QEL14430.1"/>
    <property type="molecule type" value="Genomic_DNA"/>
</dbReference>
<evidence type="ECO:0000313" key="4">
    <source>
        <dbReference type="Proteomes" id="UP000324974"/>
    </source>
</evidence>
<dbReference type="KEGG" id="lrs:PX52LOC_01318"/>
<dbReference type="PANTHER" id="PTHR42951:SF4">
    <property type="entry name" value="ACYL-COENZYME A THIOESTERASE MBLAC2"/>
    <property type="match status" value="1"/>
</dbReference>
<keyword evidence="3" id="KW-0378">Hydrolase</keyword>
<dbReference type="InterPro" id="IPR001279">
    <property type="entry name" value="Metallo-B-lactamas"/>
</dbReference>
<dbReference type="AlphaFoldDB" id="A0A5C1A6P8"/>
<evidence type="ECO:0000259" key="2">
    <source>
        <dbReference type="SMART" id="SM00849"/>
    </source>
</evidence>
<dbReference type="GO" id="GO:0016787">
    <property type="term" value="F:hydrolase activity"/>
    <property type="evidence" value="ECO:0007669"/>
    <property type="project" value="UniProtKB-KW"/>
</dbReference>
<accession>A0A5C1A6P8</accession>
<dbReference type="Gene3D" id="3.60.15.10">
    <property type="entry name" value="Ribonuclease Z/Hydroxyacylglutathione hydrolase-like"/>
    <property type="match status" value="1"/>
</dbReference>
<feature type="domain" description="Metallo-beta-lactamase" evidence="2">
    <location>
        <begin position="69"/>
        <end position="250"/>
    </location>
</feature>
<dbReference type="RefSeq" id="WP_149109320.1">
    <property type="nucleotide sequence ID" value="NZ_CP042425.1"/>
</dbReference>
<dbReference type="GO" id="GO:0017001">
    <property type="term" value="P:antibiotic catabolic process"/>
    <property type="evidence" value="ECO:0007669"/>
    <property type="project" value="UniProtKB-ARBA"/>
</dbReference>
<dbReference type="CDD" id="cd16282">
    <property type="entry name" value="metallo-hydrolase-like_MBL-fold"/>
    <property type="match status" value="1"/>
</dbReference>
<dbReference type="SUPFAM" id="SSF56281">
    <property type="entry name" value="Metallo-hydrolase/oxidoreductase"/>
    <property type="match status" value="1"/>
</dbReference>
<dbReference type="OrthoDB" id="420651at2"/>
<dbReference type="SMART" id="SM00849">
    <property type="entry name" value="Lactamase_B"/>
    <property type="match status" value="1"/>
</dbReference>
<evidence type="ECO:0000313" key="3">
    <source>
        <dbReference type="EMBL" id="QEL14430.1"/>
    </source>
</evidence>
<proteinExistence type="inferred from homology"/>
<dbReference type="Proteomes" id="UP000324974">
    <property type="component" value="Chromosome"/>
</dbReference>
<keyword evidence="4" id="KW-1185">Reference proteome</keyword>
<gene>
    <name evidence="3" type="ORF">PX52LOC_01318</name>
</gene>
<dbReference type="PANTHER" id="PTHR42951">
    <property type="entry name" value="METALLO-BETA-LACTAMASE DOMAIN-CONTAINING"/>
    <property type="match status" value="1"/>
</dbReference>
<dbReference type="InterPro" id="IPR036866">
    <property type="entry name" value="RibonucZ/Hydroxyglut_hydro"/>
</dbReference>
<dbReference type="InterPro" id="IPR050855">
    <property type="entry name" value="NDM-1-like"/>
</dbReference>
<name>A0A5C1A6P8_9BACT</name>
<dbReference type="Pfam" id="PF00753">
    <property type="entry name" value="Lactamase_B"/>
    <property type="match status" value="1"/>
</dbReference>
<comment type="similarity">
    <text evidence="1">Belongs to the metallo-beta-lactamase superfamily. Class-B beta-lactamase family.</text>
</comment>
<evidence type="ECO:0000256" key="1">
    <source>
        <dbReference type="ARBA" id="ARBA00005250"/>
    </source>
</evidence>
<protein>
    <submittedName>
        <fullName evidence="3">MBL fold metallo-hydrolase</fullName>
    </submittedName>
</protein>
<sequence length="340" mass="37524">MSPRLSLAAVVGAIVVAVALVPPGRSEPAAKKLAIPEMKFDEVKEIAPGVFFRYSSISATDPKVPFGGSNHTWVLFKDHVVVIDANFPKEAGDVLAAIKKTTKLPIKYVLDTHHHGDHAYGNAVWAKEGAKIIGHTHAARLLMANGAKQWEEQAKDRKDVKESHLHQVDEHFDDKLVLDDGTQRVEFLHLGHSHTRGDAVAYLPKHKILCTGDACVNGAFNFMGHSNSAEWVKCLEKMEKLDVDLVCPGHGPVAGKDLIAKQKRYFVELRAAVQKGIDVKKTVDEIAAGLDMPWYKEWTGKAANDIKDNVKHVFDELTGKIDHERLGAAPRVGRDDLVRR</sequence>
<organism evidence="3 4">
    <name type="scientific">Limnoglobus roseus</name>
    <dbReference type="NCBI Taxonomy" id="2598579"/>
    <lineage>
        <taxon>Bacteria</taxon>
        <taxon>Pseudomonadati</taxon>
        <taxon>Planctomycetota</taxon>
        <taxon>Planctomycetia</taxon>
        <taxon>Gemmatales</taxon>
        <taxon>Gemmataceae</taxon>
        <taxon>Limnoglobus</taxon>
    </lineage>
</organism>
<reference evidence="4" key="1">
    <citation type="submission" date="2019-08" db="EMBL/GenBank/DDBJ databases">
        <title>Limnoglobus roseus gen. nov., sp. nov., a novel freshwater planctomycete with a giant genome from the family Gemmataceae.</title>
        <authorList>
            <person name="Kulichevskaya I.S."/>
            <person name="Naumoff D.G."/>
            <person name="Miroshnikov K."/>
            <person name="Ivanova A."/>
            <person name="Philippov D.A."/>
            <person name="Hakobyan A."/>
            <person name="Rijpstra I.C."/>
            <person name="Sinninghe Damste J.S."/>
            <person name="Liesack W."/>
            <person name="Dedysh S.N."/>
        </authorList>
    </citation>
    <scope>NUCLEOTIDE SEQUENCE [LARGE SCALE GENOMIC DNA]</scope>
    <source>
        <strain evidence="4">PX52</strain>
    </source>
</reference>